<protein>
    <submittedName>
        <fullName evidence="1">Uncharacterized protein</fullName>
    </submittedName>
</protein>
<keyword evidence="2" id="KW-1185">Reference proteome</keyword>
<name>A0ABV1RB09_9HYPH</name>
<accession>A0ABV1RB09</accession>
<sequence>MASNPTVSDLRKVSEVTDDQITAAVGAMLAGRKATKYLLAKGWKLDLVEMIRANQQLAWALKSDQTQWKRGMVRRAILLAQPVRE</sequence>
<dbReference type="RefSeq" id="WP_350381406.1">
    <property type="nucleotide sequence ID" value="NZ_JBELQD010000071.1"/>
</dbReference>
<reference evidence="1" key="1">
    <citation type="submission" date="2024-06" db="EMBL/GenBank/DDBJ databases">
        <authorList>
            <person name="Campbell A.G."/>
        </authorList>
    </citation>
    <scope>NUCLEOTIDE SEQUENCE</scope>
    <source>
        <strain evidence="1">EM17</strain>
    </source>
</reference>
<evidence type="ECO:0000313" key="1">
    <source>
        <dbReference type="EMBL" id="MER2292033.1"/>
    </source>
</evidence>
<dbReference type="Proteomes" id="UP001432995">
    <property type="component" value="Unassembled WGS sequence"/>
</dbReference>
<proteinExistence type="predicted"/>
<gene>
    <name evidence="1" type="ORF">ABS770_27630</name>
</gene>
<comment type="caution">
    <text evidence="1">The sequence shown here is derived from an EMBL/GenBank/DDBJ whole genome shotgun (WGS) entry which is preliminary data.</text>
</comment>
<evidence type="ECO:0000313" key="2">
    <source>
        <dbReference type="Proteomes" id="UP001432995"/>
    </source>
</evidence>
<dbReference type="EMBL" id="JBELQD010000071">
    <property type="protein sequence ID" value="MER2292033.1"/>
    <property type="molecule type" value="Genomic_DNA"/>
</dbReference>
<organism evidence="1 2">
    <name type="scientific">Methylobacterium brachiatum</name>
    <dbReference type="NCBI Taxonomy" id="269660"/>
    <lineage>
        <taxon>Bacteria</taxon>
        <taxon>Pseudomonadati</taxon>
        <taxon>Pseudomonadota</taxon>
        <taxon>Alphaproteobacteria</taxon>
        <taxon>Hyphomicrobiales</taxon>
        <taxon>Methylobacteriaceae</taxon>
        <taxon>Methylobacterium</taxon>
    </lineage>
</organism>